<evidence type="ECO:0000313" key="2">
    <source>
        <dbReference type="Proteomes" id="UP000002071"/>
    </source>
</evidence>
<organism evidence="1 2">
    <name type="scientific">Halorhabdus utahensis (strain DSM 12940 / JCM 11049 / AX-2)</name>
    <dbReference type="NCBI Taxonomy" id="519442"/>
    <lineage>
        <taxon>Archaea</taxon>
        <taxon>Methanobacteriati</taxon>
        <taxon>Methanobacteriota</taxon>
        <taxon>Stenosarchaea group</taxon>
        <taxon>Halobacteria</taxon>
        <taxon>Halobacteriales</taxon>
        <taxon>Haloarculaceae</taxon>
        <taxon>Halorhabdus</taxon>
    </lineage>
</organism>
<evidence type="ECO:0008006" key="3">
    <source>
        <dbReference type="Google" id="ProtNLM"/>
    </source>
</evidence>
<accession>C7NQC5</accession>
<dbReference type="eggNOG" id="arCOG09096">
    <property type="taxonomic scope" value="Archaea"/>
</dbReference>
<gene>
    <name evidence="1" type="ordered locus">Huta_2690</name>
</gene>
<protein>
    <recommendedName>
        <fullName evidence="3">Small CPxCG-related zinc finger protein</fullName>
    </recommendedName>
</protein>
<dbReference type="STRING" id="519442.Huta_2690"/>
<keyword evidence="2" id="KW-1185">Reference proteome</keyword>
<dbReference type="KEGG" id="hut:Huta_2690"/>
<proteinExistence type="predicted"/>
<dbReference type="Proteomes" id="UP000002071">
    <property type="component" value="Chromosome"/>
</dbReference>
<dbReference type="EMBL" id="CP001687">
    <property type="protein sequence ID" value="ACV12851.1"/>
    <property type="molecule type" value="Genomic_DNA"/>
</dbReference>
<evidence type="ECO:0000313" key="1">
    <source>
        <dbReference type="EMBL" id="ACV12851.1"/>
    </source>
</evidence>
<dbReference type="HOGENOM" id="CLU_2985763_0_0_2"/>
<dbReference type="OrthoDB" id="314499at2157"/>
<reference evidence="1 2" key="1">
    <citation type="journal article" date="2009" name="Stand. Genomic Sci.">
        <title>Complete genome sequence of Halorhabdus utahensis type strain (AX-2).</title>
        <authorList>
            <person name="Anderson I."/>
            <person name="Tindall B.J."/>
            <person name="Pomrenke H."/>
            <person name="Goker M."/>
            <person name="Lapidus A."/>
            <person name="Nolan M."/>
            <person name="Copeland A."/>
            <person name="Glavina Del Rio T."/>
            <person name="Chen F."/>
            <person name="Tice H."/>
            <person name="Cheng J.F."/>
            <person name="Lucas S."/>
            <person name="Chertkov O."/>
            <person name="Bruce D."/>
            <person name="Brettin T."/>
            <person name="Detter J.C."/>
            <person name="Han C."/>
            <person name="Goodwin L."/>
            <person name="Land M."/>
            <person name="Hauser L."/>
            <person name="Chang Y.J."/>
            <person name="Jeffries C.D."/>
            <person name="Pitluck S."/>
            <person name="Pati A."/>
            <person name="Mavromatis K."/>
            <person name="Ivanova N."/>
            <person name="Ovchinnikova G."/>
            <person name="Chen A."/>
            <person name="Palaniappan K."/>
            <person name="Chain P."/>
            <person name="Rohde M."/>
            <person name="Bristow J."/>
            <person name="Eisen J.A."/>
            <person name="Markowitz V."/>
            <person name="Hugenholtz P."/>
            <person name="Kyrpides N.C."/>
            <person name="Klenk H.P."/>
        </authorList>
    </citation>
    <scope>NUCLEOTIDE SEQUENCE [LARGE SCALE GENOMIC DNA]</scope>
    <source>
        <strain evidence="2">DSM 12940 / JCM 11049 / AX-2</strain>
    </source>
</reference>
<name>C7NQC5_HALUD</name>
<sequence length="55" mass="6231">MTDDEPFYCETCEHPVARADVIRTETMGGLDPTKWQTFCCPDCGNRLETVFVGDE</sequence>
<dbReference type="AlphaFoldDB" id="C7NQC5"/>
<dbReference type="RefSeq" id="WP_015790413.1">
    <property type="nucleotide sequence ID" value="NC_013158.1"/>
</dbReference>
<dbReference type="GeneID" id="54763391"/>